<feature type="transmembrane region" description="Helical" evidence="7">
    <location>
        <begin position="56"/>
        <end position="80"/>
    </location>
</feature>
<dbReference type="EMBL" id="AGUD01000106">
    <property type="protein sequence ID" value="EHN11439.1"/>
    <property type="molecule type" value="Genomic_DNA"/>
</dbReference>
<comment type="caution">
    <text evidence="8">The sequence shown here is derived from an EMBL/GenBank/DDBJ whole genome shotgun (WGS) entry which is preliminary data.</text>
</comment>
<feature type="transmembrane region" description="Helical" evidence="7">
    <location>
        <begin position="217"/>
        <end position="236"/>
    </location>
</feature>
<organism evidence="8 9">
    <name type="scientific">Patulibacter medicamentivorans</name>
    <dbReference type="NCBI Taxonomy" id="1097667"/>
    <lineage>
        <taxon>Bacteria</taxon>
        <taxon>Bacillati</taxon>
        <taxon>Actinomycetota</taxon>
        <taxon>Thermoleophilia</taxon>
        <taxon>Solirubrobacterales</taxon>
        <taxon>Patulibacteraceae</taxon>
        <taxon>Patulibacter</taxon>
    </lineage>
</organism>
<keyword evidence="4 7" id="KW-1133">Transmembrane helix</keyword>
<comment type="subcellular location">
    <subcellularLocation>
        <location evidence="1">Cell membrane</location>
        <topology evidence="1">Multi-pass membrane protein</topology>
    </subcellularLocation>
</comment>
<dbReference type="GO" id="GO:0005886">
    <property type="term" value="C:plasma membrane"/>
    <property type="evidence" value="ECO:0007669"/>
    <property type="project" value="UniProtKB-SubCell"/>
</dbReference>
<feature type="transmembrane region" description="Helical" evidence="7">
    <location>
        <begin position="174"/>
        <end position="197"/>
    </location>
</feature>
<feature type="transmembrane region" description="Helical" evidence="7">
    <location>
        <begin position="101"/>
        <end position="121"/>
    </location>
</feature>
<keyword evidence="5 7" id="KW-0472">Membrane</keyword>
<keyword evidence="9" id="KW-1185">Reference proteome</keyword>
<dbReference type="Proteomes" id="UP000005143">
    <property type="component" value="Unassembled WGS sequence"/>
</dbReference>
<sequence length="289" mass="32650">MLLALLLLAAYVPRWIRVRRSADRDDAPIWRLLSWVAGALTLVVAQGNPIDKLGDYLLVMHMVQHLMLLDLMPLLLLFGLNRVLMRPITRRVQWLEQRVGFLARPWFGLVAYTAGMWFWHIPTFYDAAARSETIHLLEHMTFTGVGFLYWWHLLRPIPTRERMTAMGPVAYMGITKITVGLLGALLTFAPSAIYSFYDHRVEWWGLSPVADQAMAGALMATEQVLIMGVAFGALFIRGLQEAELRAQREERLLDRREAAEREGQAEPVDEEPAVGGGLALRASVAGDEE</sequence>
<dbReference type="InterPro" id="IPR019108">
    <property type="entry name" value="Caa3_assmbl_CtaG-rel"/>
</dbReference>
<evidence type="ECO:0000256" key="1">
    <source>
        <dbReference type="ARBA" id="ARBA00004651"/>
    </source>
</evidence>
<dbReference type="AlphaFoldDB" id="H0E4I7"/>
<accession>H0E4I7</accession>
<feature type="compositionally biased region" description="Basic and acidic residues" evidence="6">
    <location>
        <begin position="255"/>
        <end position="264"/>
    </location>
</feature>
<protein>
    <submittedName>
        <fullName evidence="8">Membrane protein-like protein</fullName>
    </submittedName>
</protein>
<feature type="transmembrane region" description="Helical" evidence="7">
    <location>
        <begin position="133"/>
        <end position="153"/>
    </location>
</feature>
<feature type="region of interest" description="Disordered" evidence="6">
    <location>
        <begin position="255"/>
        <end position="276"/>
    </location>
</feature>
<evidence type="ECO:0000256" key="5">
    <source>
        <dbReference type="ARBA" id="ARBA00023136"/>
    </source>
</evidence>
<keyword evidence="3 7" id="KW-0812">Transmembrane</keyword>
<evidence type="ECO:0000313" key="8">
    <source>
        <dbReference type="EMBL" id="EHN11439.1"/>
    </source>
</evidence>
<reference evidence="8 9" key="1">
    <citation type="journal article" date="2013" name="Biodegradation">
        <title>Quantitative proteomic analysis of ibuprofen-degrading Patulibacter sp. strain I11.</title>
        <authorList>
            <person name="Almeida B."/>
            <person name="Kjeldal H."/>
            <person name="Lolas I."/>
            <person name="Knudsen A.D."/>
            <person name="Carvalho G."/>
            <person name="Nielsen K.L."/>
            <person name="Barreto Crespo M.T."/>
            <person name="Stensballe A."/>
            <person name="Nielsen J.L."/>
        </authorList>
    </citation>
    <scope>NUCLEOTIDE SEQUENCE [LARGE SCALE GENOMIC DNA]</scope>
    <source>
        <strain evidence="8 9">I11</strain>
    </source>
</reference>
<evidence type="ECO:0000256" key="2">
    <source>
        <dbReference type="ARBA" id="ARBA00022475"/>
    </source>
</evidence>
<dbReference type="PATRIC" id="fig|1097667.3.peg.1701"/>
<evidence type="ECO:0000256" key="6">
    <source>
        <dbReference type="SAM" id="MobiDB-lite"/>
    </source>
</evidence>
<keyword evidence="2" id="KW-1003">Cell membrane</keyword>
<dbReference type="Pfam" id="PF09678">
    <property type="entry name" value="Caa3_CtaG"/>
    <property type="match status" value="1"/>
</dbReference>
<evidence type="ECO:0000313" key="9">
    <source>
        <dbReference type="Proteomes" id="UP000005143"/>
    </source>
</evidence>
<evidence type="ECO:0000256" key="7">
    <source>
        <dbReference type="SAM" id="Phobius"/>
    </source>
</evidence>
<name>H0E4I7_9ACTN</name>
<evidence type="ECO:0000256" key="4">
    <source>
        <dbReference type="ARBA" id="ARBA00022989"/>
    </source>
</evidence>
<evidence type="ECO:0000256" key="3">
    <source>
        <dbReference type="ARBA" id="ARBA00022692"/>
    </source>
</evidence>
<gene>
    <name evidence="8" type="ORF">PAI11_17180</name>
</gene>
<proteinExistence type="predicted"/>